<keyword evidence="2" id="KW-1185">Reference proteome</keyword>
<evidence type="ECO:0000313" key="2">
    <source>
        <dbReference type="Proteomes" id="UP000054564"/>
    </source>
</evidence>
<organism evidence="1 2">
    <name type="scientific">Puccinia striiformis f. sp. tritici PST-78</name>
    <dbReference type="NCBI Taxonomy" id="1165861"/>
    <lineage>
        <taxon>Eukaryota</taxon>
        <taxon>Fungi</taxon>
        <taxon>Dikarya</taxon>
        <taxon>Basidiomycota</taxon>
        <taxon>Pucciniomycotina</taxon>
        <taxon>Pucciniomycetes</taxon>
        <taxon>Pucciniales</taxon>
        <taxon>Pucciniaceae</taxon>
        <taxon>Puccinia</taxon>
    </lineage>
</organism>
<dbReference type="AlphaFoldDB" id="A0A0L0VXA4"/>
<evidence type="ECO:0000313" key="1">
    <source>
        <dbReference type="EMBL" id="KNF03893.1"/>
    </source>
</evidence>
<name>A0A0L0VXA4_9BASI</name>
<proteinExistence type="predicted"/>
<dbReference type="EMBL" id="AJIL01000015">
    <property type="protein sequence ID" value="KNF03893.1"/>
    <property type="molecule type" value="Genomic_DNA"/>
</dbReference>
<gene>
    <name evidence="1" type="ORF">PSTG_02980</name>
</gene>
<comment type="caution">
    <text evidence="1">The sequence shown here is derived from an EMBL/GenBank/DDBJ whole genome shotgun (WGS) entry which is preliminary data.</text>
</comment>
<protein>
    <submittedName>
        <fullName evidence="1">Uncharacterized protein</fullName>
    </submittedName>
</protein>
<accession>A0A0L0VXA4</accession>
<sequence length="143" mass="15520">MENEVRPSLENAIDIVIARDTLSDPHGELHNLRLLRQCESECYTSIQAFPVSKPWTLERPSMPGRSSIIKSSPDAEPVITSAQGRYFVGHGLRNQDGSGWAPRRENAVGMAPDAVRCGKQIRLEACAGPVRNDTPGAGCLPAV</sequence>
<reference evidence="2" key="1">
    <citation type="submission" date="2014-03" db="EMBL/GenBank/DDBJ databases">
        <title>The Genome Sequence of Puccinia striiformis f. sp. tritici PST-78.</title>
        <authorList>
            <consortium name="The Broad Institute Genome Sequencing Platform"/>
            <person name="Cuomo C."/>
            <person name="Hulbert S."/>
            <person name="Chen X."/>
            <person name="Walker B."/>
            <person name="Young S.K."/>
            <person name="Zeng Q."/>
            <person name="Gargeya S."/>
            <person name="Fitzgerald M."/>
            <person name="Haas B."/>
            <person name="Abouelleil A."/>
            <person name="Alvarado L."/>
            <person name="Arachchi H.M."/>
            <person name="Berlin A.M."/>
            <person name="Chapman S.B."/>
            <person name="Goldberg J."/>
            <person name="Griggs A."/>
            <person name="Gujja S."/>
            <person name="Hansen M."/>
            <person name="Howarth C."/>
            <person name="Imamovic A."/>
            <person name="Larimer J."/>
            <person name="McCowan C."/>
            <person name="Montmayeur A."/>
            <person name="Murphy C."/>
            <person name="Neiman D."/>
            <person name="Pearson M."/>
            <person name="Priest M."/>
            <person name="Roberts A."/>
            <person name="Saif S."/>
            <person name="Shea T."/>
            <person name="Sisk P."/>
            <person name="Sykes S."/>
            <person name="Wortman J."/>
            <person name="Nusbaum C."/>
            <person name="Birren B."/>
        </authorList>
    </citation>
    <scope>NUCLEOTIDE SEQUENCE [LARGE SCALE GENOMIC DNA]</scope>
    <source>
        <strain evidence="2">race PST-78</strain>
    </source>
</reference>
<dbReference type="Proteomes" id="UP000054564">
    <property type="component" value="Unassembled WGS sequence"/>
</dbReference>